<name>A0ACB0ZDW7_MELEN</name>
<keyword evidence="2" id="KW-1185">Reference proteome</keyword>
<evidence type="ECO:0000313" key="2">
    <source>
        <dbReference type="Proteomes" id="UP001497535"/>
    </source>
</evidence>
<organism evidence="1 2">
    <name type="scientific">Meloidogyne enterolobii</name>
    <name type="common">Root-knot nematode worm</name>
    <name type="synonym">Meloidogyne mayaguensis</name>
    <dbReference type="NCBI Taxonomy" id="390850"/>
    <lineage>
        <taxon>Eukaryota</taxon>
        <taxon>Metazoa</taxon>
        <taxon>Ecdysozoa</taxon>
        <taxon>Nematoda</taxon>
        <taxon>Chromadorea</taxon>
        <taxon>Rhabditida</taxon>
        <taxon>Tylenchina</taxon>
        <taxon>Tylenchomorpha</taxon>
        <taxon>Tylenchoidea</taxon>
        <taxon>Meloidogynidae</taxon>
        <taxon>Meloidogyninae</taxon>
        <taxon>Meloidogyne</taxon>
    </lineage>
</organism>
<reference evidence="1" key="1">
    <citation type="submission" date="2023-11" db="EMBL/GenBank/DDBJ databases">
        <authorList>
            <person name="Poullet M."/>
        </authorList>
    </citation>
    <scope>NUCLEOTIDE SEQUENCE</scope>
    <source>
        <strain evidence="1">E1834</strain>
    </source>
</reference>
<accession>A0ACB0ZDW7</accession>
<proteinExistence type="predicted"/>
<dbReference type="EMBL" id="CAVMJV010000031">
    <property type="protein sequence ID" value="CAK5077090.1"/>
    <property type="molecule type" value="Genomic_DNA"/>
</dbReference>
<sequence>MLLPVIVIYSIPEYPCEFISLLCLCGTFASDAEDSSIRQTTYLFISLLKRQFLDINLSPLNLSSIVDEHNKNVRLINKLELKSNYFSISQTCISQQLAKQYSQLTMPIFSEICSRIETARPNRQVSMLIFLHEWIKNIVLVDNYCDIYLPLKEGESKEESGWGSEEATQLLLNNLLFLTAKLSCEHDKEIRELWKCLATNYKTTNLPIIVHFLFMMISLSLENMLPLAKKISSYLLEACGEEFVSLLVNNLENVGKPFKHFLCRSEMPPFYRWENETKKEENFENKIEEINNNEEIIEEEFCEEKNINNQETTTLNSLLKIIPKQLPMPPYGGNYSRLSLLFQPQNNNNGCLLSR</sequence>
<comment type="caution">
    <text evidence="1">The sequence shown here is derived from an EMBL/GenBank/DDBJ whole genome shotgun (WGS) entry which is preliminary data.</text>
</comment>
<protein>
    <submittedName>
        <fullName evidence="1">Uncharacterized protein</fullName>
    </submittedName>
</protein>
<dbReference type="Proteomes" id="UP001497535">
    <property type="component" value="Unassembled WGS sequence"/>
</dbReference>
<gene>
    <name evidence="1" type="ORF">MENTE1834_LOCUS23983</name>
</gene>
<evidence type="ECO:0000313" key="1">
    <source>
        <dbReference type="EMBL" id="CAK5077090.1"/>
    </source>
</evidence>